<protein>
    <submittedName>
        <fullName evidence="4">Uncharacterized protein</fullName>
    </submittedName>
</protein>
<dbReference type="Gene3D" id="1.25.40.20">
    <property type="entry name" value="Ankyrin repeat-containing domain"/>
    <property type="match status" value="2"/>
</dbReference>
<dbReference type="PROSITE" id="PS50088">
    <property type="entry name" value="ANK_REPEAT"/>
    <property type="match status" value="3"/>
</dbReference>
<feature type="repeat" description="ANK" evidence="3">
    <location>
        <begin position="44"/>
        <end position="68"/>
    </location>
</feature>
<evidence type="ECO:0000313" key="4">
    <source>
        <dbReference type="EMBL" id="OQR89288.1"/>
    </source>
</evidence>
<dbReference type="PANTHER" id="PTHR24198">
    <property type="entry name" value="ANKYRIN REPEAT AND PROTEIN KINASE DOMAIN-CONTAINING PROTEIN"/>
    <property type="match status" value="1"/>
</dbReference>
<dbReference type="PRINTS" id="PR01415">
    <property type="entry name" value="ANKYRIN"/>
</dbReference>
<dbReference type="PROSITE" id="PS50297">
    <property type="entry name" value="ANK_REP_REGION"/>
    <property type="match status" value="2"/>
</dbReference>
<evidence type="ECO:0000256" key="2">
    <source>
        <dbReference type="ARBA" id="ARBA00023043"/>
    </source>
</evidence>
<dbReference type="EMBL" id="JNBS01002787">
    <property type="protein sequence ID" value="OQR89288.1"/>
    <property type="molecule type" value="Genomic_DNA"/>
</dbReference>
<dbReference type="AlphaFoldDB" id="A0A1V9YUA4"/>
<proteinExistence type="predicted"/>
<accession>A0A1V9YUA4</accession>
<evidence type="ECO:0000313" key="5">
    <source>
        <dbReference type="Proteomes" id="UP000243217"/>
    </source>
</evidence>
<organism evidence="4 5">
    <name type="scientific">Thraustotheca clavata</name>
    <dbReference type="NCBI Taxonomy" id="74557"/>
    <lineage>
        <taxon>Eukaryota</taxon>
        <taxon>Sar</taxon>
        <taxon>Stramenopiles</taxon>
        <taxon>Oomycota</taxon>
        <taxon>Saprolegniomycetes</taxon>
        <taxon>Saprolegniales</taxon>
        <taxon>Achlyaceae</taxon>
        <taxon>Thraustotheca</taxon>
    </lineage>
</organism>
<dbReference type="Pfam" id="PF12796">
    <property type="entry name" value="Ank_2"/>
    <property type="match status" value="2"/>
</dbReference>
<evidence type="ECO:0000256" key="3">
    <source>
        <dbReference type="PROSITE-ProRule" id="PRU00023"/>
    </source>
</evidence>
<dbReference type="SMART" id="SM00248">
    <property type="entry name" value="ANK"/>
    <property type="match status" value="5"/>
</dbReference>
<dbReference type="STRING" id="74557.A0A1V9YUA4"/>
<dbReference type="SUPFAM" id="SSF48403">
    <property type="entry name" value="Ankyrin repeat"/>
    <property type="match status" value="1"/>
</dbReference>
<evidence type="ECO:0000256" key="1">
    <source>
        <dbReference type="ARBA" id="ARBA00022737"/>
    </source>
</evidence>
<feature type="repeat" description="ANK" evidence="3">
    <location>
        <begin position="141"/>
        <end position="173"/>
    </location>
</feature>
<feature type="repeat" description="ANK" evidence="3">
    <location>
        <begin position="177"/>
        <end position="209"/>
    </location>
</feature>
<keyword evidence="2 3" id="KW-0040">ANK repeat</keyword>
<dbReference type="Proteomes" id="UP000243217">
    <property type="component" value="Unassembled WGS sequence"/>
</dbReference>
<keyword evidence="5" id="KW-1185">Reference proteome</keyword>
<sequence length="230" mass="25116">MQEELEAAYDGLFLAAEHGRTDVLKALLDHGKDVLKLELIRNAEGMTPLHVAVVHQKTDAVRALLSAGFAADTFVENGKKKCRYVGKNAYEIARGHLPNMAMVQVFTQYIVQHVAMNDVDKVEMLLRAGVDGATVNDGPPHENTLLHWAASTNAIDVLKLLLEKYAMTKLVDLCNGDGATALHEACHLNHAECVQILVNHGADITIVGTRGYCQGKTPVQVTTKKDIIRT</sequence>
<dbReference type="InterPro" id="IPR002110">
    <property type="entry name" value="Ankyrin_rpt"/>
</dbReference>
<gene>
    <name evidence="4" type="ORF">THRCLA_09812</name>
</gene>
<comment type="caution">
    <text evidence="4">The sequence shown here is derived from an EMBL/GenBank/DDBJ whole genome shotgun (WGS) entry which is preliminary data.</text>
</comment>
<name>A0A1V9YUA4_9STRA</name>
<dbReference type="PANTHER" id="PTHR24198:SF165">
    <property type="entry name" value="ANKYRIN REPEAT-CONTAINING PROTEIN-RELATED"/>
    <property type="match status" value="1"/>
</dbReference>
<reference evidence="4 5" key="1">
    <citation type="journal article" date="2014" name="Genome Biol. Evol.">
        <title>The secreted proteins of Achlya hypogyna and Thraustotheca clavata identify the ancestral oomycete secretome and reveal gene acquisitions by horizontal gene transfer.</title>
        <authorList>
            <person name="Misner I."/>
            <person name="Blouin N."/>
            <person name="Leonard G."/>
            <person name="Richards T.A."/>
            <person name="Lane C.E."/>
        </authorList>
    </citation>
    <scope>NUCLEOTIDE SEQUENCE [LARGE SCALE GENOMIC DNA]</scope>
    <source>
        <strain evidence="4 5">ATCC 34112</strain>
    </source>
</reference>
<dbReference type="InterPro" id="IPR036770">
    <property type="entry name" value="Ankyrin_rpt-contain_sf"/>
</dbReference>
<keyword evidence="1" id="KW-0677">Repeat</keyword>
<dbReference type="OrthoDB" id="10057496at2759"/>